<dbReference type="EMBL" id="JAAGWQ010000079">
    <property type="protein sequence ID" value="KAF5670101.1"/>
    <property type="molecule type" value="Genomic_DNA"/>
</dbReference>
<dbReference type="AlphaFoldDB" id="A0A8H5THY8"/>
<protein>
    <submittedName>
        <fullName evidence="1">Feruloyl esterase</fullName>
    </submittedName>
</protein>
<proteinExistence type="predicted"/>
<comment type="caution">
    <text evidence="1">The sequence shown here is derived from an EMBL/GenBank/DDBJ whole genome shotgun (WGS) entry which is preliminary data.</text>
</comment>
<name>A0A8H5THY8_FUSHE</name>
<evidence type="ECO:0000313" key="2">
    <source>
        <dbReference type="Proteomes" id="UP000567885"/>
    </source>
</evidence>
<gene>
    <name evidence="1" type="ORF">FHETE_4784</name>
</gene>
<organism evidence="1 2">
    <name type="scientific">Fusarium heterosporum</name>
    <dbReference type="NCBI Taxonomy" id="42747"/>
    <lineage>
        <taxon>Eukaryota</taxon>
        <taxon>Fungi</taxon>
        <taxon>Dikarya</taxon>
        <taxon>Ascomycota</taxon>
        <taxon>Pezizomycotina</taxon>
        <taxon>Sordariomycetes</taxon>
        <taxon>Hypocreomycetidae</taxon>
        <taxon>Hypocreales</taxon>
        <taxon>Nectriaceae</taxon>
        <taxon>Fusarium</taxon>
        <taxon>Fusarium heterosporum species complex</taxon>
    </lineage>
</organism>
<dbReference type="OrthoDB" id="414322at2759"/>
<reference evidence="1 2" key="1">
    <citation type="submission" date="2020-05" db="EMBL/GenBank/DDBJ databases">
        <title>Identification and distribution of gene clusters putatively required for synthesis of sphingolipid metabolism inhibitors in phylogenetically diverse species of the filamentous fungus Fusarium.</title>
        <authorList>
            <person name="Kim H.-S."/>
            <person name="Busman M."/>
            <person name="Brown D.W."/>
            <person name="Divon H."/>
            <person name="Uhlig S."/>
            <person name="Proctor R.H."/>
        </authorList>
    </citation>
    <scope>NUCLEOTIDE SEQUENCE [LARGE SCALE GENOMIC DNA]</scope>
    <source>
        <strain evidence="1 2">NRRL 20693</strain>
    </source>
</reference>
<dbReference type="Proteomes" id="UP000567885">
    <property type="component" value="Unassembled WGS sequence"/>
</dbReference>
<accession>A0A8H5THY8</accession>
<sequence>MAREATVRSLVTVILTTSPTPSAPSTELVSSILDSFQRHCPALLECNVVVVFDAFDQIVPTARLKKGQVTSQQAANFSDYKKNVKDLILSKYHHNAASIFTSTSATADYGSPNPQNTVDYTISQTLDKRVAFIEPARRLGFGLAVRSALRVTQTPHVWVQQHDWALVADLPIQPLLQIMQAHESNSEAPVKYVCLAAVRMLSYATSAYATEFPTLRELSASLTREYEAPSHPNVKVPLTPMFFWHDKPHLASTAHYLERVFPSRLAMLRGDFIEDKIGQRARAQMKDGLVSESPPPEWKHIFAWT</sequence>
<evidence type="ECO:0000313" key="1">
    <source>
        <dbReference type="EMBL" id="KAF5670101.1"/>
    </source>
</evidence>
<keyword evidence="2" id="KW-1185">Reference proteome</keyword>